<evidence type="ECO:0000256" key="1">
    <source>
        <dbReference type="SAM" id="MobiDB-lite"/>
    </source>
</evidence>
<feature type="compositionally biased region" description="Gly residues" evidence="1">
    <location>
        <begin position="39"/>
        <end position="62"/>
    </location>
</feature>
<keyword evidence="4" id="KW-1185">Reference proteome</keyword>
<reference evidence="3 4" key="1">
    <citation type="submission" date="2021-04" db="EMBL/GenBank/DDBJ databases">
        <title>Genome analysis of Polyangium sp.</title>
        <authorList>
            <person name="Li Y."/>
            <person name="Wang J."/>
        </authorList>
    </citation>
    <scope>NUCLEOTIDE SEQUENCE [LARGE SCALE GENOMIC DNA]</scope>
    <source>
        <strain evidence="3 4">SDU14</strain>
    </source>
</reference>
<accession>A0A9X3X1X7</accession>
<dbReference type="EMBL" id="JAGTJJ010000001">
    <property type="protein sequence ID" value="MDC3978971.1"/>
    <property type="molecule type" value="Genomic_DNA"/>
</dbReference>
<dbReference type="Proteomes" id="UP001151081">
    <property type="component" value="Unassembled WGS sequence"/>
</dbReference>
<evidence type="ECO:0000313" key="4">
    <source>
        <dbReference type="Proteomes" id="UP001151081"/>
    </source>
</evidence>
<gene>
    <name evidence="2" type="ORF">KEG57_00580</name>
    <name evidence="3" type="ORF">KEG57_16610</name>
</gene>
<proteinExistence type="predicted"/>
<protein>
    <recommendedName>
        <fullName evidence="5">Lipoprotein</fullName>
    </recommendedName>
</protein>
<comment type="caution">
    <text evidence="3">The sequence shown here is derived from an EMBL/GenBank/DDBJ whole genome shotgun (WGS) entry which is preliminary data.</text>
</comment>
<evidence type="ECO:0008006" key="5">
    <source>
        <dbReference type="Google" id="ProtNLM"/>
    </source>
</evidence>
<name>A0A9X3X1X7_9BACT</name>
<feature type="region of interest" description="Disordered" evidence="1">
    <location>
        <begin position="39"/>
        <end position="67"/>
    </location>
</feature>
<evidence type="ECO:0000313" key="2">
    <source>
        <dbReference type="EMBL" id="MDC3978971.1"/>
    </source>
</evidence>
<evidence type="ECO:0000313" key="3">
    <source>
        <dbReference type="EMBL" id="MDC3982142.1"/>
    </source>
</evidence>
<dbReference type="PROSITE" id="PS51257">
    <property type="entry name" value="PROKAR_LIPOPROTEIN"/>
    <property type="match status" value="1"/>
</dbReference>
<organism evidence="3 4">
    <name type="scientific">Polyangium jinanense</name>
    <dbReference type="NCBI Taxonomy" id="2829994"/>
    <lineage>
        <taxon>Bacteria</taxon>
        <taxon>Pseudomonadati</taxon>
        <taxon>Myxococcota</taxon>
        <taxon>Polyangia</taxon>
        <taxon>Polyangiales</taxon>
        <taxon>Polyangiaceae</taxon>
        <taxon>Polyangium</taxon>
    </lineage>
</organism>
<dbReference type="RefSeq" id="WP_272418632.1">
    <property type="nucleotide sequence ID" value="NZ_JAGTJJ010000001.1"/>
</dbReference>
<sequence length="336" mass="33990">MGGAARPLGLRVLGALAVATTSLSACGLVVGIEPIGVTSGAGGGGGGGTGGTGGDEADGGPGGAPPQGLGCDDAIPLVFVDWGTVEIDAETTEAKGTIESGPFTGCTTSSGPEHVYVFDAEQTGYLTASLPATATSFNSVLYARRTSCSNPDGVVLCHDQSALGGELLSFPVMTGERIYLFVDGRTSEDRGAYHLTVSFFPGTSCTGPVPVVLGTPIGTTAMVLGVNKVGPDNDAKCGACDTNDCAGQGRQTIFSIKAPLAKEIEVQLDATFDAVLYARTDCENDMSQLAQDGCIDSPEKGDEVIRIPGGVTPTILFVDTNAGSPAGPFSMRLILK</sequence>
<dbReference type="EMBL" id="JAGTJJ010000006">
    <property type="protein sequence ID" value="MDC3982142.1"/>
    <property type="molecule type" value="Genomic_DNA"/>
</dbReference>
<dbReference type="AlphaFoldDB" id="A0A9X3X1X7"/>